<feature type="transmembrane region" description="Helical" evidence="2">
    <location>
        <begin position="627"/>
        <end position="651"/>
    </location>
</feature>
<dbReference type="SUPFAM" id="SSF51445">
    <property type="entry name" value="(Trans)glycosidases"/>
    <property type="match status" value="1"/>
</dbReference>
<dbReference type="Gene3D" id="3.20.20.80">
    <property type="entry name" value="Glycosidases"/>
    <property type="match status" value="1"/>
</dbReference>
<dbReference type="PANTHER" id="PTHR47083">
    <property type="entry name" value="TESTIS-EXPRESSED PROTEIN 11"/>
    <property type="match status" value="1"/>
</dbReference>
<organism evidence="4 5">
    <name type="scientific">Symbiodinium microadriaticum</name>
    <name type="common">Dinoflagellate</name>
    <name type="synonym">Zooxanthella microadriatica</name>
    <dbReference type="NCBI Taxonomy" id="2951"/>
    <lineage>
        <taxon>Eukaryota</taxon>
        <taxon>Sar</taxon>
        <taxon>Alveolata</taxon>
        <taxon>Dinophyceae</taxon>
        <taxon>Suessiales</taxon>
        <taxon>Symbiodiniaceae</taxon>
        <taxon>Symbiodinium</taxon>
    </lineage>
</organism>
<dbReference type="SUPFAM" id="SSF48452">
    <property type="entry name" value="TPR-like"/>
    <property type="match status" value="1"/>
</dbReference>
<name>A0A1Q9CS36_SYMMI</name>
<dbReference type="Gene3D" id="1.25.40.10">
    <property type="entry name" value="Tetratricopeptide repeat domain"/>
    <property type="match status" value="1"/>
</dbReference>
<evidence type="ECO:0000256" key="2">
    <source>
        <dbReference type="SAM" id="Phobius"/>
    </source>
</evidence>
<dbReference type="InterPro" id="IPR036872">
    <property type="entry name" value="CH_dom_sf"/>
</dbReference>
<dbReference type="InterPro" id="IPR042861">
    <property type="entry name" value="TEX11"/>
</dbReference>
<keyword evidence="2" id="KW-0472">Membrane</keyword>
<dbReference type="Pfam" id="PF00307">
    <property type="entry name" value="CH"/>
    <property type="match status" value="1"/>
</dbReference>
<accession>A0A1Q9CS36</accession>
<feature type="domain" description="Calponin-homology (CH)" evidence="3">
    <location>
        <begin position="2267"/>
        <end position="2374"/>
    </location>
</feature>
<dbReference type="InterPro" id="IPR001715">
    <property type="entry name" value="CH_dom"/>
</dbReference>
<feature type="region of interest" description="Disordered" evidence="1">
    <location>
        <begin position="2491"/>
        <end position="2515"/>
    </location>
</feature>
<evidence type="ECO:0000313" key="5">
    <source>
        <dbReference type="Proteomes" id="UP000186817"/>
    </source>
</evidence>
<dbReference type="InterPro" id="IPR017853">
    <property type="entry name" value="GH"/>
</dbReference>
<evidence type="ECO:0000313" key="4">
    <source>
        <dbReference type="EMBL" id="OLP85738.1"/>
    </source>
</evidence>
<evidence type="ECO:0000256" key="1">
    <source>
        <dbReference type="SAM" id="MobiDB-lite"/>
    </source>
</evidence>
<dbReference type="OrthoDB" id="421038at2759"/>
<keyword evidence="5" id="KW-1185">Reference proteome</keyword>
<proteinExistence type="predicted"/>
<reference evidence="4 5" key="1">
    <citation type="submission" date="2016-02" db="EMBL/GenBank/DDBJ databases">
        <title>Genome analysis of coral dinoflagellate symbionts highlights evolutionary adaptations to a symbiotic lifestyle.</title>
        <authorList>
            <person name="Aranda M."/>
            <person name="Li Y."/>
            <person name="Liew Y.J."/>
            <person name="Baumgarten S."/>
            <person name="Simakov O."/>
            <person name="Wilson M."/>
            <person name="Piel J."/>
            <person name="Ashoor H."/>
            <person name="Bougouffa S."/>
            <person name="Bajic V.B."/>
            <person name="Ryu T."/>
            <person name="Ravasi T."/>
            <person name="Bayer T."/>
            <person name="Micklem G."/>
            <person name="Kim H."/>
            <person name="Bhak J."/>
            <person name="Lajeunesse T.C."/>
            <person name="Voolstra C.R."/>
        </authorList>
    </citation>
    <scope>NUCLEOTIDE SEQUENCE [LARGE SCALE GENOMIC DNA]</scope>
    <source>
        <strain evidence="4 5">CCMP2467</strain>
    </source>
</reference>
<sequence length="2563" mass="283173">MAESCLPQICMEPLAPKPAETPIEQLQALVSLVEAARLQSRPLTAEEDAKIEAARDSKAPLVAIAAMQAGDADRTELCSLGHRLWAALGYATSEKKQDAKCRNLACELYAAGSKGSSESVSQEMLAIQWALAGRAWVLASDDQKALMCFAEALQPFRAQPQRCHAKLAELAAQTNLWMADAHFRQATYKEAFADLAAVRELLALRPEIRPAQQNPQLDALLFHCHKQAVSHHSAGNLSEAVELLNLAVAAVPAGGSSKKCRLFRMLAVCHMDLSDLDLAVAHSQQAVAEAPNSEERRLALQVQLTALVQRRSRGISRDSRKQIWKCQPDQWRAQLQTISKQTPPMVQEPGRVDASASDSEFQTLANDVFASNPRVAEEERKRRWGAEKGFTSLLDPSLDPRQKVLANELPREVETLGPVAHLELSILSARDLVGEELSLTLQPSCNPYAKVYLDDRLACRIQVADQTHSNVMMMRALLRDAQMGFVEICLGDVPFNRDIEGWFELRYKAQTAEPLKDAEPADTKLQMRLAQCSVHAAEELANRRYVLGMDRMPERIFEASRPEDAMFAMALCPPASEDHGTHLQVDGDPNFHLQGLWDDVVDVKRDLVEDVAPDAMSCVSNFTLYILLWRSFLVTGTLVAWLVLPLAYSALRPHQRNLWLLSAVVPGMLAFIMLLLSGTKIHLSCPKLRASMVHGGVNAPLTQEGFASAAAWRDSAQMVAFLRRVIADLQGIVNDDHELQTQLVLVEQAVSEPEDAEKANGQQALLREGFPGTRLSPGADRKDTAVEVLVDNHARAIVKSIEVEYDDPEHVDLISREQASEQSASTSQSYETLVPLGADAEAVVSDRGALAKSNSPIFGFHNHENNFDQSFKTGPVARLALLLVFGMLSSVSIAAFVLELTQVPVRSFCRIFLRTLCHKRRAPDIWPFFREGAAQSDASNDEVCDAATKLVDERREFVPHASLGCATRRNRSEETAMMVTRLAVLLGAAQLCGVGGVERADALTPSEAAVPISEDDECSDGSEAETCALSALQRAGMRKEYQDDLLQSEEASGDASIISWKGARETGSSCFWTNCDEVSLGPTECHHFRCICRENYYYNKEADKCTPVPDNIEGHDTGGRCHFFSCAASRGLTQCVAGKCLCIAGYTAENGVCKAKEGFSELPGGDVCGTPKMDDLCWKAVDWAMHDNIYANPKQYAGLHAGASSFQEFQQFVHEVDKVTCPKPCSVNYEHFDTPKVLDPAYQTMKGVSYGPAPVKKAGSPINGDDYMADITGAMWADWGRGDLELIKQLGGNTIRMYGNDANTSHRAFLDLAYEKGIDVVAGMSDFGFTQGPDNCLINDWYCFDEAYFYFHKNLLMGFAIDSFKRYHPALKALILANEPDLKVHPRSLTCRAMASVFDAILEAEKDVGVTGNPIALTITWSFALFPDANVHPNAPALGQMEEFWACLQKGTEKEPINYTPRNDLVQAFRKRFVHSFNTANKAREVANMMLNKYSQSSFWTPTLKVPVFIGEYHSVHGSMEEDLTEAVQLAKSPRYPYFMGYSFFEFSRSYWKGGPEMEFGMFGYGDCPLMDMNYTGNTYTIWNLIPLKDRRGNSLPSALRKAFAQDSSLPKILAHEHIQCKGSAAGEKPHFSRKLLRLEHDTASWSRKKPVGITQKHEVPVAFPVYAVTRCREPIASPCHQRVAASQKRDHKKGRARMSVPLDPASSTLDVEIRKLWGLLATLWRNGHLDAAKDILKAAMFLSAHPEAPEEVAKCWLGVGRCCHRAGLNKEAAAFAQKALADARVEVAARLLLLEVSCEKLKAEESHKARPEEAWLQLEMMRKHTPGLSLEEAARAAKLVLEQPSEDLATAGLEFFVACAVREESQEDPNGLIISVQLLIRALELKRSDTELLQRLDAVAAVSARVSLHAELRNCAPATPGLAALREAVSLAWSRGQELGDSCQWELAASMFERIHRILQPLDTLTPHGPDLDVARLQELWSARAWCLVLEASARIQQAKDLKTNAQDRSRSMHLQQARCNLDTAHRLRRQSEKVSAESLDKTELRSSPWSHRLFMILVLVEFEVKCLTGETEVSLQQFVDQASSHEAVGLHSLLAMAKILAASSYRRLAIHCLQSYLRVLTATRAAVDYKQIVAAYRNMIALLSSRNDGFRLFEGLCKILSQASQADELASSVSLEEEAAWLIAKSWNTGRHFYRLQQYRYAEHWMSNSLSFAKIFPGVPVGMEVEDDEDLAAAIEWDQKSKRSANNELGSQKSLDGSCLSIGSDMGLQDVVQWIESIVGGQKGEASVGEWLKSGVVLCNLVNAIQPGLIRTVNQQSVPFKQMVALVQYALGGAVQTVCPDFTGPKLGIPLIAKGKDVKVKGKTSSHLLHLDPDQVASMREELELVEENQLLRKKAEVDIPHWASQVRLMAQEVEEIAPTRTEASKAAIELGSGLADFVAKPCGDLALARYYVTVSLLHVGANLRLYQLGTEAHAELGEHREAALPATEREELERLKGTLPESPNSERRRLRSYGSERYADSTVCTDISFASDSRGTGQSGTPGIRQATSHCISHPFLPVL</sequence>
<keyword evidence="2" id="KW-0812">Transmembrane</keyword>
<dbReference type="PANTHER" id="PTHR47083:SF1">
    <property type="entry name" value="TESTIS-EXPRESSED PROTEIN 11"/>
    <property type="match status" value="1"/>
</dbReference>
<feature type="transmembrane region" description="Helical" evidence="2">
    <location>
        <begin position="658"/>
        <end position="676"/>
    </location>
</feature>
<keyword evidence="2" id="KW-1133">Transmembrane helix</keyword>
<dbReference type="EMBL" id="LSRX01000959">
    <property type="protein sequence ID" value="OLP85738.1"/>
    <property type="molecule type" value="Genomic_DNA"/>
</dbReference>
<dbReference type="Proteomes" id="UP000186817">
    <property type="component" value="Unassembled WGS sequence"/>
</dbReference>
<protein>
    <recommendedName>
        <fullName evidence="3">Calponin-homology (CH) domain-containing protein</fullName>
    </recommendedName>
</protein>
<gene>
    <name evidence="4" type="ORF">AK812_SmicGene33244</name>
</gene>
<dbReference type="SUPFAM" id="SSF47576">
    <property type="entry name" value="Calponin-homology domain, CH-domain"/>
    <property type="match status" value="1"/>
</dbReference>
<evidence type="ECO:0000259" key="3">
    <source>
        <dbReference type="PROSITE" id="PS50021"/>
    </source>
</evidence>
<dbReference type="Gene3D" id="1.10.418.10">
    <property type="entry name" value="Calponin-like domain"/>
    <property type="match status" value="1"/>
</dbReference>
<feature type="region of interest" description="Disordered" evidence="1">
    <location>
        <begin position="1683"/>
        <end position="1702"/>
    </location>
</feature>
<dbReference type="PROSITE" id="PS50021">
    <property type="entry name" value="CH"/>
    <property type="match status" value="1"/>
</dbReference>
<comment type="caution">
    <text evidence="4">The sequence shown here is derived from an EMBL/GenBank/DDBJ whole genome shotgun (WGS) entry which is preliminary data.</text>
</comment>
<dbReference type="InterPro" id="IPR011990">
    <property type="entry name" value="TPR-like_helical_dom_sf"/>
</dbReference>